<dbReference type="NCBIfam" id="TIGR04123">
    <property type="entry name" value="P_estr_lig_assc"/>
    <property type="match status" value="1"/>
</dbReference>
<dbReference type="GeneID" id="99686583"/>
<dbReference type="PANTHER" id="PTHR39323">
    <property type="entry name" value="BLR1149 PROTEIN"/>
    <property type="match status" value="1"/>
</dbReference>
<reference evidence="2 3" key="1">
    <citation type="submission" date="2019-03" db="EMBL/GenBank/DDBJ databases">
        <title>Genomic Encyclopedia of Type Strains, Phase IV (KMG-IV): sequencing the most valuable type-strain genomes for metagenomic binning, comparative biology and taxonomic classification.</title>
        <authorList>
            <person name="Goeker M."/>
        </authorList>
    </citation>
    <scope>NUCLEOTIDE SEQUENCE [LARGE SCALE GENOMIC DNA]</scope>
    <source>
        <strain evidence="2 3">DSM 1709</strain>
    </source>
</reference>
<dbReference type="Proteomes" id="UP000295106">
    <property type="component" value="Unassembled WGS sequence"/>
</dbReference>
<sequence length="218" mass="22802">MVQIEVAGQALVLLPERAAFLPAENALLVADAHLGKAQSFRSLGVPVPAGTTSQTLEALDAALARTGAGQVIFLGDLIHSSRSRTPGTAQAVARWRARHPGLALTLVRGNHDRHAGDPPPDWGIDCVDGPLRFGALALAHEPEPIAGAYVIGGHLHPAASLGGPAHDRLRLPCFHFGPEAGVLPAFGAFTGCATVEHRPGDRTWVVVDDVLRPLHSVS</sequence>
<protein>
    <submittedName>
        <fullName evidence="2">Putative phosphoesterase</fullName>
    </submittedName>
</protein>
<dbReference type="SUPFAM" id="SSF56300">
    <property type="entry name" value="Metallo-dependent phosphatases"/>
    <property type="match status" value="1"/>
</dbReference>
<dbReference type="InterPro" id="IPR029052">
    <property type="entry name" value="Metallo-depent_PP-like"/>
</dbReference>
<dbReference type="Pfam" id="PF00149">
    <property type="entry name" value="Metallophos"/>
    <property type="match status" value="1"/>
</dbReference>
<dbReference type="PIRSF" id="PIRSF000887">
    <property type="entry name" value="Pesterase_MJ0037"/>
    <property type="match status" value="1"/>
</dbReference>
<name>A0A4R2M540_RUBGE</name>
<comment type="caution">
    <text evidence="2">The sequence shown here is derived from an EMBL/GenBank/DDBJ whole genome shotgun (WGS) entry which is preliminary data.</text>
</comment>
<dbReference type="OrthoDB" id="9795838at2"/>
<dbReference type="Gene3D" id="3.60.21.10">
    <property type="match status" value="1"/>
</dbReference>
<dbReference type="AlphaFoldDB" id="A0A4R2M540"/>
<dbReference type="InterPro" id="IPR026336">
    <property type="entry name" value="PdeM-like"/>
</dbReference>
<evidence type="ECO:0000313" key="3">
    <source>
        <dbReference type="Proteomes" id="UP000295106"/>
    </source>
</evidence>
<organism evidence="2 3">
    <name type="scientific">Rubrivivax gelatinosus</name>
    <name type="common">Rhodocyclus gelatinosus</name>
    <name type="synonym">Rhodopseudomonas gelatinosa</name>
    <dbReference type="NCBI Taxonomy" id="28068"/>
    <lineage>
        <taxon>Bacteria</taxon>
        <taxon>Pseudomonadati</taxon>
        <taxon>Pseudomonadota</taxon>
        <taxon>Betaproteobacteria</taxon>
        <taxon>Burkholderiales</taxon>
        <taxon>Sphaerotilaceae</taxon>
        <taxon>Rubrivivax</taxon>
    </lineage>
</organism>
<dbReference type="RefSeq" id="WP_132648283.1">
    <property type="nucleotide sequence ID" value="NZ_CP181386.1"/>
</dbReference>
<gene>
    <name evidence="2" type="ORF">EV684_11092</name>
</gene>
<feature type="domain" description="Calcineurin-like phosphoesterase" evidence="1">
    <location>
        <begin position="27"/>
        <end position="122"/>
    </location>
</feature>
<proteinExistence type="predicted"/>
<dbReference type="GO" id="GO:0016787">
    <property type="term" value="F:hydrolase activity"/>
    <property type="evidence" value="ECO:0007669"/>
    <property type="project" value="InterPro"/>
</dbReference>
<dbReference type="PANTHER" id="PTHR39323:SF1">
    <property type="entry name" value="BLR1149 PROTEIN"/>
    <property type="match status" value="1"/>
</dbReference>
<accession>A0A4R2M540</accession>
<evidence type="ECO:0000313" key="2">
    <source>
        <dbReference type="EMBL" id="TCP01161.1"/>
    </source>
</evidence>
<evidence type="ECO:0000259" key="1">
    <source>
        <dbReference type="Pfam" id="PF00149"/>
    </source>
</evidence>
<dbReference type="EMBL" id="SLXD01000010">
    <property type="protein sequence ID" value="TCP01161.1"/>
    <property type="molecule type" value="Genomic_DNA"/>
</dbReference>
<dbReference type="InterPro" id="IPR004843">
    <property type="entry name" value="Calcineurin-like_PHP"/>
</dbReference>
<dbReference type="InterPro" id="IPR024173">
    <property type="entry name" value="Pesterase_MJ0037-like"/>
</dbReference>